<accession>A0AA39IDE2</accession>
<dbReference type="GO" id="GO:0050804">
    <property type="term" value="P:modulation of chemical synaptic transmission"/>
    <property type="evidence" value="ECO:0007669"/>
    <property type="project" value="TreeGrafter"/>
</dbReference>
<dbReference type="GO" id="GO:0005737">
    <property type="term" value="C:cytoplasm"/>
    <property type="evidence" value="ECO:0007669"/>
    <property type="project" value="TreeGrafter"/>
</dbReference>
<dbReference type="InterPro" id="IPR011333">
    <property type="entry name" value="SKP1/BTB/POZ_sf"/>
</dbReference>
<sequence>MCSYRGKIDNANDKIHNLDSLIEPGDYADVVFVVEGQRFPAHRALLASKTEYFQRMLYGEFSEGYRREVEIGDAKPETFGRILQYLYTMKIQLTDTEFDDILDMLQLAHLYQLQGLQNEISEHLKGEISSDNTCSLLRYAKLFALQGLADACVENFEADTLNVLRNSDFSEAPVEIIELLLSRDDLFVEELEVFRALRAWISWHEPVSAELRERVLKLVQLPKMKIQDLLISVRPTKLFEDKDLLDALDVQREENAFIDGYRLPCPTENVATLERGAYVITGQMSGSAQSRNVLLDCSNSLNKSISCRLLSSEGITVKLGCCYLIGSIEFTLWDGDDRYYSYYVETSTDGDEWCVAADSTNEECQSVQRLQFDRHPVKYIRIVGTDNSFGNNTCFSIYKFRCPAVGDENLMLSESSE</sequence>
<gene>
    <name evidence="2" type="ORF">QR680_007507</name>
</gene>
<evidence type="ECO:0000259" key="1">
    <source>
        <dbReference type="PROSITE" id="PS50097"/>
    </source>
</evidence>
<dbReference type="Proteomes" id="UP001175271">
    <property type="component" value="Unassembled WGS sequence"/>
</dbReference>
<name>A0AA39IDE2_9BILA</name>
<dbReference type="SUPFAM" id="SSF49785">
    <property type="entry name" value="Galactose-binding domain-like"/>
    <property type="match status" value="1"/>
</dbReference>
<dbReference type="Pfam" id="PF00754">
    <property type="entry name" value="F5_F8_type_C"/>
    <property type="match status" value="1"/>
</dbReference>
<dbReference type="GO" id="GO:0008344">
    <property type="term" value="P:adult locomotory behavior"/>
    <property type="evidence" value="ECO:0007669"/>
    <property type="project" value="TreeGrafter"/>
</dbReference>
<comment type="caution">
    <text evidence="2">The sequence shown here is derived from an EMBL/GenBank/DDBJ whole genome shotgun (WGS) entry which is preliminary data.</text>
</comment>
<feature type="domain" description="BTB" evidence="1">
    <location>
        <begin position="28"/>
        <end position="95"/>
    </location>
</feature>
<proteinExistence type="predicted"/>
<dbReference type="SMART" id="SM00225">
    <property type="entry name" value="BTB"/>
    <property type="match status" value="1"/>
</dbReference>
<reference evidence="2" key="1">
    <citation type="submission" date="2023-06" db="EMBL/GenBank/DDBJ databases">
        <title>Genomic analysis of the entomopathogenic nematode Steinernema hermaphroditum.</title>
        <authorList>
            <person name="Schwarz E.M."/>
            <person name="Heppert J.K."/>
            <person name="Baniya A."/>
            <person name="Schwartz H.T."/>
            <person name="Tan C.-H."/>
            <person name="Antoshechkin I."/>
            <person name="Sternberg P.W."/>
            <person name="Goodrich-Blair H."/>
            <person name="Dillman A.R."/>
        </authorList>
    </citation>
    <scope>NUCLEOTIDE SEQUENCE</scope>
    <source>
        <strain evidence="2">PS9179</strain>
        <tissue evidence="2">Whole animal</tissue>
    </source>
</reference>
<keyword evidence="3" id="KW-1185">Reference proteome</keyword>
<dbReference type="InterPro" id="IPR000421">
    <property type="entry name" value="FA58C"/>
</dbReference>
<evidence type="ECO:0000313" key="3">
    <source>
        <dbReference type="Proteomes" id="UP001175271"/>
    </source>
</evidence>
<dbReference type="Gene3D" id="2.60.120.260">
    <property type="entry name" value="Galactose-binding domain-like"/>
    <property type="match status" value="1"/>
</dbReference>
<dbReference type="GO" id="GO:0048512">
    <property type="term" value="P:circadian behavior"/>
    <property type="evidence" value="ECO:0007669"/>
    <property type="project" value="TreeGrafter"/>
</dbReference>
<dbReference type="Gene3D" id="1.25.40.420">
    <property type="match status" value="1"/>
</dbReference>
<evidence type="ECO:0000313" key="2">
    <source>
        <dbReference type="EMBL" id="KAK0422331.1"/>
    </source>
</evidence>
<protein>
    <recommendedName>
        <fullName evidence="1">BTB domain-containing protein</fullName>
    </recommendedName>
</protein>
<dbReference type="PROSITE" id="PS50097">
    <property type="entry name" value="BTB"/>
    <property type="match status" value="1"/>
</dbReference>
<dbReference type="AlphaFoldDB" id="A0AA39IDE2"/>
<dbReference type="EMBL" id="JAUCMV010000001">
    <property type="protein sequence ID" value="KAK0422331.1"/>
    <property type="molecule type" value="Genomic_DNA"/>
</dbReference>
<organism evidence="2 3">
    <name type="scientific">Steinernema hermaphroditum</name>
    <dbReference type="NCBI Taxonomy" id="289476"/>
    <lineage>
        <taxon>Eukaryota</taxon>
        <taxon>Metazoa</taxon>
        <taxon>Ecdysozoa</taxon>
        <taxon>Nematoda</taxon>
        <taxon>Chromadorea</taxon>
        <taxon>Rhabditida</taxon>
        <taxon>Tylenchina</taxon>
        <taxon>Panagrolaimomorpha</taxon>
        <taxon>Strongyloidoidea</taxon>
        <taxon>Steinernematidae</taxon>
        <taxon>Steinernema</taxon>
    </lineage>
</organism>
<dbReference type="InterPro" id="IPR000210">
    <property type="entry name" value="BTB/POZ_dom"/>
</dbReference>
<dbReference type="InterPro" id="IPR008979">
    <property type="entry name" value="Galactose-bd-like_sf"/>
</dbReference>
<dbReference type="PANTHER" id="PTHR46306">
    <property type="entry name" value="BTB/POZ DOMAIN-CONTAINING PROTEIN 9"/>
    <property type="match status" value="1"/>
</dbReference>
<dbReference type="Pfam" id="PF00651">
    <property type="entry name" value="BTB"/>
    <property type="match status" value="1"/>
</dbReference>
<dbReference type="SUPFAM" id="SSF54695">
    <property type="entry name" value="POZ domain"/>
    <property type="match status" value="1"/>
</dbReference>
<dbReference type="SMART" id="SM00875">
    <property type="entry name" value="BACK"/>
    <property type="match status" value="1"/>
</dbReference>
<dbReference type="InterPro" id="IPR052407">
    <property type="entry name" value="BTB_POZ_domain_cont_9"/>
</dbReference>
<dbReference type="InterPro" id="IPR011705">
    <property type="entry name" value="BACK"/>
</dbReference>
<dbReference type="Pfam" id="PF07707">
    <property type="entry name" value="BACK"/>
    <property type="match status" value="1"/>
</dbReference>
<dbReference type="PANTHER" id="PTHR46306:SF1">
    <property type="entry name" value="BTB_POZ DOMAIN-CONTAINING PROTEIN 9"/>
    <property type="match status" value="1"/>
</dbReference>
<dbReference type="Gene3D" id="3.30.710.10">
    <property type="entry name" value="Potassium Channel Kv1.1, Chain A"/>
    <property type="match status" value="1"/>
</dbReference>